<dbReference type="InterPro" id="IPR036396">
    <property type="entry name" value="Cyt_P450_sf"/>
</dbReference>
<feature type="compositionally biased region" description="Low complexity" evidence="2">
    <location>
        <begin position="454"/>
        <end position="466"/>
    </location>
</feature>
<dbReference type="PANTHER" id="PTHR46696">
    <property type="entry name" value="P450, PUTATIVE (EUROFUNG)-RELATED"/>
    <property type="match status" value="1"/>
</dbReference>
<name>A0A1M7EZK3_9ACTN</name>
<proteinExistence type="inferred from homology"/>
<dbReference type="RefSeq" id="WP_235002124.1">
    <property type="nucleotide sequence ID" value="NZ_FRBI01000007.1"/>
</dbReference>
<dbReference type="EMBL" id="FRBI01000007">
    <property type="protein sequence ID" value="SHL97096.1"/>
    <property type="molecule type" value="Genomic_DNA"/>
</dbReference>
<feature type="region of interest" description="Disordered" evidence="2">
    <location>
        <begin position="347"/>
        <end position="366"/>
    </location>
</feature>
<feature type="compositionally biased region" description="Pro residues" evidence="2">
    <location>
        <begin position="1"/>
        <end position="12"/>
    </location>
</feature>
<dbReference type="PANTHER" id="PTHR46696:SF1">
    <property type="entry name" value="CYTOCHROME P450 YJIB-RELATED"/>
    <property type="match status" value="1"/>
</dbReference>
<evidence type="ECO:0000313" key="3">
    <source>
        <dbReference type="EMBL" id="SHL97096.1"/>
    </source>
</evidence>
<reference evidence="3 4" key="1">
    <citation type="submission" date="2016-11" db="EMBL/GenBank/DDBJ databases">
        <authorList>
            <person name="Jaros S."/>
            <person name="Januszkiewicz K."/>
            <person name="Wedrychowicz H."/>
        </authorList>
    </citation>
    <scope>NUCLEOTIDE SEQUENCE [LARGE SCALE GENOMIC DNA]</scope>
    <source>
        <strain evidence="3 4">CGMCC 4.2025</strain>
    </source>
</reference>
<sequence length="495" mass="52384">MTSPTAPEPVPNPGYASAEPLSPPPGCPAHAGGAARLYGPEHAADPKATFAALRAQGSVAPVEIAPGVEATLVLGYQSALEVLRSPERFSKDPRNWRALADGTVPADSPVVPMMMYRPNALWSDGEAHARYRGVITDSLSQVDPNALRGYVEESADVLIDRIGARGHADLLGEYGALLPLLVFNRLFGCPADIGDKLVVGMSGIFDADADSEKANQILGEGMAELVALKRREPGADVTSWMMAHPAGLTDEEMLHQLVLLVGAGTEPEQNLICNSLLLLLSDDRFAGDLAGGSMPVDEALDEVLWADPPLANYAVHYALQETEVDGVELAPGRPILVSFTAANTDPALSGERRGGNRAHLSWSAGPHTCPAKSPARLIAAVAVEKLLDRLPDIELDCETDQLEWRQGPFHRALVALPVVYPPITVTAQAAADETPGATAWTTEPTPPTLPPLTQPASAPSSSTPQGVTSTPREPGSANAAPRRWWSFLVGSRRGR</sequence>
<evidence type="ECO:0000256" key="2">
    <source>
        <dbReference type="SAM" id="MobiDB-lite"/>
    </source>
</evidence>
<dbReference type="Proteomes" id="UP000184111">
    <property type="component" value="Unassembled WGS sequence"/>
</dbReference>
<keyword evidence="4" id="KW-1185">Reference proteome</keyword>
<dbReference type="AlphaFoldDB" id="A0A1M7EZK3"/>
<feature type="region of interest" description="Disordered" evidence="2">
    <location>
        <begin position="1"/>
        <end position="33"/>
    </location>
</feature>
<comment type="similarity">
    <text evidence="1">Belongs to the cytochrome P450 family.</text>
</comment>
<dbReference type="InterPro" id="IPR002397">
    <property type="entry name" value="Cyt_P450_B"/>
</dbReference>
<feature type="region of interest" description="Disordered" evidence="2">
    <location>
        <begin position="431"/>
        <end position="483"/>
    </location>
</feature>
<dbReference type="GO" id="GO:0004497">
    <property type="term" value="F:monooxygenase activity"/>
    <property type="evidence" value="ECO:0007669"/>
    <property type="project" value="InterPro"/>
</dbReference>
<evidence type="ECO:0000256" key="1">
    <source>
        <dbReference type="ARBA" id="ARBA00010617"/>
    </source>
</evidence>
<dbReference type="PRINTS" id="PR00359">
    <property type="entry name" value="BP450"/>
</dbReference>
<dbReference type="STRING" id="310782.SAMN05216499_107142"/>
<dbReference type="Gene3D" id="1.10.630.10">
    <property type="entry name" value="Cytochrome P450"/>
    <property type="match status" value="1"/>
</dbReference>
<feature type="compositionally biased region" description="Low complexity" evidence="2">
    <location>
        <begin position="433"/>
        <end position="443"/>
    </location>
</feature>
<dbReference type="GO" id="GO:0020037">
    <property type="term" value="F:heme binding"/>
    <property type="evidence" value="ECO:0007669"/>
    <property type="project" value="InterPro"/>
</dbReference>
<accession>A0A1M7EZK3</accession>
<evidence type="ECO:0000313" key="4">
    <source>
        <dbReference type="Proteomes" id="UP000184111"/>
    </source>
</evidence>
<dbReference type="GO" id="GO:0005506">
    <property type="term" value="F:iron ion binding"/>
    <property type="evidence" value="ECO:0007669"/>
    <property type="project" value="InterPro"/>
</dbReference>
<gene>
    <name evidence="3" type="ORF">SAMN05216499_107142</name>
</gene>
<feature type="compositionally biased region" description="Pro residues" evidence="2">
    <location>
        <begin position="444"/>
        <end position="453"/>
    </location>
</feature>
<dbReference type="CDD" id="cd20623">
    <property type="entry name" value="CYP_unk"/>
    <property type="match status" value="1"/>
</dbReference>
<dbReference type="GO" id="GO:0016705">
    <property type="term" value="F:oxidoreductase activity, acting on paired donors, with incorporation or reduction of molecular oxygen"/>
    <property type="evidence" value="ECO:0007669"/>
    <property type="project" value="InterPro"/>
</dbReference>
<dbReference type="SUPFAM" id="SSF48264">
    <property type="entry name" value="Cytochrome P450"/>
    <property type="match status" value="1"/>
</dbReference>
<organism evidence="3 4">
    <name type="scientific">Actinacidiphila paucisporea</name>
    <dbReference type="NCBI Taxonomy" id="310782"/>
    <lineage>
        <taxon>Bacteria</taxon>
        <taxon>Bacillati</taxon>
        <taxon>Actinomycetota</taxon>
        <taxon>Actinomycetes</taxon>
        <taxon>Kitasatosporales</taxon>
        <taxon>Streptomycetaceae</taxon>
        <taxon>Actinacidiphila</taxon>
    </lineage>
</organism>
<protein>
    <submittedName>
        <fullName evidence="3">Cytochrome P450</fullName>
    </submittedName>
</protein>